<keyword evidence="5" id="KW-0694">RNA-binding</keyword>
<feature type="active site" evidence="4">
    <location>
        <position position="138"/>
    </location>
</feature>
<dbReference type="CDD" id="cd02869">
    <property type="entry name" value="PseudoU_synth_RluA_like"/>
    <property type="match status" value="1"/>
</dbReference>
<gene>
    <name evidence="8" type="ORF">SAMN04488558_101243</name>
</gene>
<dbReference type="STRING" id="89093.SAMN04488558_101243"/>
<dbReference type="InterPro" id="IPR006145">
    <property type="entry name" value="PsdUridine_synth_RsuA/RluA"/>
</dbReference>
<dbReference type="Pfam" id="PF00849">
    <property type="entry name" value="PseudoU_synth_2"/>
    <property type="match status" value="1"/>
</dbReference>
<dbReference type="SUPFAM" id="SSF55120">
    <property type="entry name" value="Pseudouridine synthase"/>
    <property type="match status" value="1"/>
</dbReference>
<reference evidence="8 9" key="1">
    <citation type="submission" date="2016-10" db="EMBL/GenBank/DDBJ databases">
        <authorList>
            <person name="de Groot N.N."/>
        </authorList>
    </citation>
    <scope>NUCLEOTIDE SEQUENCE [LARGE SCALE GENOMIC DNA]</scope>
    <source>
        <strain evidence="8 9">DSM 15695</strain>
    </source>
</reference>
<keyword evidence="9" id="KW-1185">Reference proteome</keyword>
<dbReference type="EMBL" id="FOEN01000001">
    <property type="protein sequence ID" value="SEP63531.1"/>
    <property type="molecule type" value="Genomic_DNA"/>
</dbReference>
<dbReference type="SUPFAM" id="SSF55174">
    <property type="entry name" value="Alpha-L RNA-binding motif"/>
    <property type="match status" value="1"/>
</dbReference>
<evidence type="ECO:0000256" key="1">
    <source>
        <dbReference type="ARBA" id="ARBA00000073"/>
    </source>
</evidence>
<name>A0A1H8ZGQ7_9LACT</name>
<dbReference type="GO" id="GO:0120159">
    <property type="term" value="F:rRNA pseudouridine synthase activity"/>
    <property type="evidence" value="ECO:0007669"/>
    <property type="project" value="UniProtKB-ARBA"/>
</dbReference>
<dbReference type="InterPro" id="IPR036986">
    <property type="entry name" value="S4_RNA-bd_sf"/>
</dbReference>
<dbReference type="GO" id="GO:0003723">
    <property type="term" value="F:RNA binding"/>
    <property type="evidence" value="ECO:0007669"/>
    <property type="project" value="UniProtKB-KW"/>
</dbReference>
<dbReference type="Pfam" id="PF01479">
    <property type="entry name" value="S4"/>
    <property type="match status" value="1"/>
</dbReference>
<dbReference type="EC" id="5.4.99.-" evidence="6"/>
<dbReference type="GO" id="GO:0000455">
    <property type="term" value="P:enzyme-directed rRNA pseudouridine synthesis"/>
    <property type="evidence" value="ECO:0007669"/>
    <property type="project" value="TreeGrafter"/>
</dbReference>
<dbReference type="InterPro" id="IPR006225">
    <property type="entry name" value="PsdUridine_synth_RluC/D"/>
</dbReference>
<dbReference type="OrthoDB" id="9807829at2"/>
<accession>A0A1H8ZGQ7</accession>
<comment type="catalytic activity">
    <reaction evidence="1 6">
        <text>a uridine in RNA = a pseudouridine in RNA</text>
        <dbReference type="Rhea" id="RHEA:48348"/>
        <dbReference type="Rhea" id="RHEA-COMP:12068"/>
        <dbReference type="Rhea" id="RHEA-COMP:12069"/>
        <dbReference type="ChEBI" id="CHEBI:65314"/>
        <dbReference type="ChEBI" id="CHEBI:65315"/>
    </reaction>
</comment>
<dbReference type="NCBIfam" id="TIGR00005">
    <property type="entry name" value="rluA_subfam"/>
    <property type="match status" value="1"/>
</dbReference>
<feature type="domain" description="RNA-binding S4" evidence="7">
    <location>
        <begin position="13"/>
        <end position="77"/>
    </location>
</feature>
<dbReference type="Proteomes" id="UP000198833">
    <property type="component" value="Unassembled WGS sequence"/>
</dbReference>
<evidence type="ECO:0000313" key="8">
    <source>
        <dbReference type="EMBL" id="SEP63531.1"/>
    </source>
</evidence>
<protein>
    <recommendedName>
        <fullName evidence="6">Pseudouridine synthase</fullName>
        <ecNumber evidence="6">5.4.99.-</ecNumber>
    </recommendedName>
</protein>
<dbReference type="SMART" id="SM00363">
    <property type="entry name" value="S4"/>
    <property type="match status" value="1"/>
</dbReference>
<evidence type="ECO:0000256" key="6">
    <source>
        <dbReference type="RuleBase" id="RU362028"/>
    </source>
</evidence>
<sequence length="313" mass="36161">MDCQDIYLKGQKGRLDKVLAELIPGQSRSSIQKLIQQEYIQVNGQVVPNKYLLAGNEHIRYSIPEEEALELVAEDLPLDIRYEDQDLLVVNKTRGMVVHPAKGHDQGTLVNGLLYYLQGNISLKQGSSIRPGIVHRIDKDTSGLLIIAKNNQVHRLLADQIQAHQIQRTYHAIVYGQVQPLQATIDIPLKRDKVQRLRYTADKTGKRAITHYQVLKTFSEYSLVQCQLETGRTHQIRVHMEYIHHPLLGDPIYQRDLNPQHFPIRDPQDGQYLHAKSLRFLHPLTDKVIEIDTEYPEYFQTMLDQITEINREL</sequence>
<dbReference type="PROSITE" id="PS01129">
    <property type="entry name" value="PSI_RLU"/>
    <property type="match status" value="1"/>
</dbReference>
<dbReference type="Gene3D" id="3.30.2350.10">
    <property type="entry name" value="Pseudouridine synthase"/>
    <property type="match status" value="1"/>
</dbReference>
<dbReference type="PANTHER" id="PTHR21600">
    <property type="entry name" value="MITOCHONDRIAL RNA PSEUDOURIDINE SYNTHASE"/>
    <property type="match status" value="1"/>
</dbReference>
<dbReference type="PANTHER" id="PTHR21600:SF44">
    <property type="entry name" value="RIBOSOMAL LARGE SUBUNIT PSEUDOURIDINE SYNTHASE D"/>
    <property type="match status" value="1"/>
</dbReference>
<comment type="function">
    <text evidence="6">Responsible for synthesis of pseudouridine from uracil.</text>
</comment>
<proteinExistence type="inferred from homology"/>
<evidence type="ECO:0000256" key="2">
    <source>
        <dbReference type="ARBA" id="ARBA00010876"/>
    </source>
</evidence>
<comment type="similarity">
    <text evidence="2 6">Belongs to the pseudouridine synthase RluA family.</text>
</comment>
<evidence type="ECO:0000256" key="4">
    <source>
        <dbReference type="PIRSR" id="PIRSR606225-1"/>
    </source>
</evidence>
<dbReference type="InterPro" id="IPR050188">
    <property type="entry name" value="RluA_PseudoU_synthase"/>
</dbReference>
<dbReference type="PROSITE" id="PS50889">
    <property type="entry name" value="S4"/>
    <property type="match status" value="1"/>
</dbReference>
<dbReference type="AlphaFoldDB" id="A0A1H8ZGQ7"/>
<dbReference type="InterPro" id="IPR006224">
    <property type="entry name" value="PsdUridine_synth_RluA-like_CS"/>
</dbReference>
<dbReference type="InterPro" id="IPR002942">
    <property type="entry name" value="S4_RNA-bd"/>
</dbReference>
<evidence type="ECO:0000259" key="7">
    <source>
        <dbReference type="SMART" id="SM00363"/>
    </source>
</evidence>
<evidence type="ECO:0000256" key="3">
    <source>
        <dbReference type="ARBA" id="ARBA00023235"/>
    </source>
</evidence>
<keyword evidence="3 6" id="KW-0413">Isomerase</keyword>
<dbReference type="RefSeq" id="WP_092569951.1">
    <property type="nucleotide sequence ID" value="NZ_CALUDV010000002.1"/>
</dbReference>
<dbReference type="Gene3D" id="3.10.290.10">
    <property type="entry name" value="RNA-binding S4 domain"/>
    <property type="match status" value="1"/>
</dbReference>
<evidence type="ECO:0000256" key="5">
    <source>
        <dbReference type="PROSITE-ProRule" id="PRU00182"/>
    </source>
</evidence>
<organism evidence="8 9">
    <name type="scientific">Ignavigranum ruoffiae</name>
    <dbReference type="NCBI Taxonomy" id="89093"/>
    <lineage>
        <taxon>Bacteria</taxon>
        <taxon>Bacillati</taxon>
        <taxon>Bacillota</taxon>
        <taxon>Bacilli</taxon>
        <taxon>Lactobacillales</taxon>
        <taxon>Aerococcaceae</taxon>
        <taxon>Ignavigranum</taxon>
    </lineage>
</organism>
<evidence type="ECO:0000313" key="9">
    <source>
        <dbReference type="Proteomes" id="UP000198833"/>
    </source>
</evidence>
<dbReference type="InterPro" id="IPR020103">
    <property type="entry name" value="PsdUridine_synth_cat_dom_sf"/>
</dbReference>
<dbReference type="CDD" id="cd00165">
    <property type="entry name" value="S4"/>
    <property type="match status" value="1"/>
</dbReference>